<dbReference type="OrthoDB" id="2376740at2"/>
<reference evidence="2" key="1">
    <citation type="journal article" date="2022" name="G3 (Bethesda)">
        <title>Unveiling the complete genome sequence of Alicyclobacillus acidoterrestris DSM 3922T, a taint-producing strain.</title>
        <authorList>
            <person name="Leonardo I.C."/>
            <person name="Barreto Crespo M.T."/>
            <person name="Gaspar F.B."/>
        </authorList>
    </citation>
    <scope>NUCLEOTIDE SEQUENCE [LARGE SCALE GENOMIC DNA]</scope>
    <source>
        <strain evidence="2">DSM 3922</strain>
    </source>
</reference>
<proteinExistence type="predicted"/>
<dbReference type="KEGG" id="aaco:K1I37_12485"/>
<evidence type="ECO:0000313" key="2">
    <source>
        <dbReference type="Proteomes" id="UP000829401"/>
    </source>
</evidence>
<accession>T0BY44</accession>
<dbReference type="RefSeq" id="WP_021295714.1">
    <property type="nucleotide sequence ID" value="NZ_AURB01000101.1"/>
</dbReference>
<dbReference type="STRING" id="1356854.N007_03920"/>
<gene>
    <name evidence="1" type="ORF">K1I37_12485</name>
</gene>
<dbReference type="AlphaFoldDB" id="T0BY44"/>
<dbReference type="Proteomes" id="UP000829401">
    <property type="component" value="Chromosome"/>
</dbReference>
<accession>A0A9E6ZI36</accession>
<sequence>MRSGGWHKVGLVIAASVVGTLADILLASRLPALEPHTHVSWHPSVNLAVIQFSLSLTLTVNWGTLVGFVCGCLLARRSKRSK</sequence>
<organism evidence="1 2">
    <name type="scientific">Alicyclobacillus acidoterrestris (strain ATCC 49025 / DSM 3922 / CIP 106132 / NCIMB 13137 / GD3B)</name>
    <dbReference type="NCBI Taxonomy" id="1356854"/>
    <lineage>
        <taxon>Bacteria</taxon>
        <taxon>Bacillati</taxon>
        <taxon>Bacillota</taxon>
        <taxon>Bacilli</taxon>
        <taxon>Bacillales</taxon>
        <taxon>Alicyclobacillaceae</taxon>
        <taxon>Alicyclobacillus</taxon>
    </lineage>
</organism>
<dbReference type="EMBL" id="CP080467">
    <property type="protein sequence ID" value="UNO47521.1"/>
    <property type="molecule type" value="Genomic_DNA"/>
</dbReference>
<evidence type="ECO:0000313" key="1">
    <source>
        <dbReference type="EMBL" id="UNO47521.1"/>
    </source>
</evidence>
<keyword evidence="2" id="KW-1185">Reference proteome</keyword>
<dbReference type="eggNOG" id="ENOG50308RW">
    <property type="taxonomic scope" value="Bacteria"/>
</dbReference>
<protein>
    <submittedName>
        <fullName evidence="1">Uncharacterized protein</fullName>
    </submittedName>
</protein>
<name>T0BY44_ALIAG</name>